<keyword evidence="2" id="KW-1185">Reference proteome</keyword>
<evidence type="ECO:0000313" key="1">
    <source>
        <dbReference type="EMBL" id="CAK5100517.1"/>
    </source>
</evidence>
<comment type="caution">
    <text evidence="1">The sequence shown here is derived from an EMBL/GenBank/DDBJ whole genome shotgun (WGS) entry which is preliminary data.</text>
</comment>
<gene>
    <name evidence="1" type="ORF">MENTE1834_LOCUS42079</name>
</gene>
<name>A0ACB1AVB0_MELEN</name>
<dbReference type="EMBL" id="CAVMJV010000108">
    <property type="protein sequence ID" value="CAK5100517.1"/>
    <property type="molecule type" value="Genomic_DNA"/>
</dbReference>
<organism evidence="1 2">
    <name type="scientific">Meloidogyne enterolobii</name>
    <name type="common">Root-knot nematode worm</name>
    <name type="synonym">Meloidogyne mayaguensis</name>
    <dbReference type="NCBI Taxonomy" id="390850"/>
    <lineage>
        <taxon>Eukaryota</taxon>
        <taxon>Metazoa</taxon>
        <taxon>Ecdysozoa</taxon>
        <taxon>Nematoda</taxon>
        <taxon>Chromadorea</taxon>
        <taxon>Rhabditida</taxon>
        <taxon>Tylenchina</taxon>
        <taxon>Tylenchomorpha</taxon>
        <taxon>Tylenchoidea</taxon>
        <taxon>Meloidogynidae</taxon>
        <taxon>Meloidogyninae</taxon>
        <taxon>Meloidogyne</taxon>
    </lineage>
</organism>
<reference evidence="1" key="1">
    <citation type="submission" date="2023-11" db="EMBL/GenBank/DDBJ databases">
        <authorList>
            <person name="Poullet M."/>
        </authorList>
    </citation>
    <scope>NUCLEOTIDE SEQUENCE</scope>
    <source>
        <strain evidence="1">E1834</strain>
    </source>
</reference>
<evidence type="ECO:0000313" key="2">
    <source>
        <dbReference type="Proteomes" id="UP001497535"/>
    </source>
</evidence>
<dbReference type="Proteomes" id="UP001497535">
    <property type="component" value="Unassembled WGS sequence"/>
</dbReference>
<proteinExistence type="predicted"/>
<sequence length="162" mass="18663">MFSIWKRMANSHCYKIMFAIGVIDMAAILCAGFLTGYLGYFGYVFCSSPKFIYFVGAYGFCKKLLFWLGIPIIYGLSIITWSKPVIFTGIYFSWFLNPHVGYIDDVNQIFLQIFLISLFNSSAAFIYVYMQYIHVNEVVIIIGQICWLNAHGGKYFLYNTSN</sequence>
<accession>A0ACB1AVB0</accession>
<protein>
    <submittedName>
        <fullName evidence="1">Uncharacterized protein</fullName>
    </submittedName>
</protein>